<feature type="transmembrane region" description="Helical" evidence="6">
    <location>
        <begin position="54"/>
        <end position="73"/>
    </location>
</feature>
<feature type="transmembrane region" description="Helical" evidence="6">
    <location>
        <begin position="199"/>
        <end position="217"/>
    </location>
</feature>
<protein>
    <submittedName>
        <fullName evidence="7">Predicted PurR-regulated permease PerM</fullName>
    </submittedName>
</protein>
<comment type="subcellular location">
    <subcellularLocation>
        <location evidence="1">Membrane</location>
        <topology evidence="1">Multi-pass membrane protein</topology>
    </subcellularLocation>
</comment>
<dbReference type="AlphaFoldDB" id="A0A7Z7N615"/>
<feature type="transmembrane region" description="Helical" evidence="6">
    <location>
        <begin position="301"/>
        <end position="324"/>
    </location>
</feature>
<reference evidence="7 8" key="1">
    <citation type="submission" date="2017-09" db="EMBL/GenBank/DDBJ databases">
        <authorList>
            <person name="Varghese N."/>
            <person name="Submissions S."/>
        </authorList>
    </citation>
    <scope>NUCLEOTIDE SEQUENCE [LARGE SCALE GENOMIC DNA]</scope>
    <source>
        <strain evidence="7 8">OK806</strain>
    </source>
</reference>
<comment type="caution">
    <text evidence="7">The sequence shown here is derived from an EMBL/GenBank/DDBJ whole genome shotgun (WGS) entry which is preliminary data.</text>
</comment>
<dbReference type="InterPro" id="IPR002549">
    <property type="entry name" value="AI-2E-like"/>
</dbReference>
<evidence type="ECO:0000256" key="1">
    <source>
        <dbReference type="ARBA" id="ARBA00004141"/>
    </source>
</evidence>
<keyword evidence="8" id="KW-1185">Reference proteome</keyword>
<evidence type="ECO:0000313" key="7">
    <source>
        <dbReference type="EMBL" id="SOE82752.1"/>
    </source>
</evidence>
<dbReference type="Pfam" id="PF01594">
    <property type="entry name" value="AI-2E_transport"/>
    <property type="match status" value="1"/>
</dbReference>
<feature type="transmembrane region" description="Helical" evidence="6">
    <location>
        <begin position="79"/>
        <end position="98"/>
    </location>
</feature>
<keyword evidence="3 6" id="KW-0812">Transmembrane</keyword>
<organism evidence="7 8">
    <name type="scientific">Caballeronia arationis</name>
    <dbReference type="NCBI Taxonomy" id="1777142"/>
    <lineage>
        <taxon>Bacteria</taxon>
        <taxon>Pseudomonadati</taxon>
        <taxon>Pseudomonadota</taxon>
        <taxon>Betaproteobacteria</taxon>
        <taxon>Burkholderiales</taxon>
        <taxon>Burkholderiaceae</taxon>
        <taxon>Caballeronia</taxon>
    </lineage>
</organism>
<feature type="transmembrane region" description="Helical" evidence="6">
    <location>
        <begin position="344"/>
        <end position="373"/>
    </location>
</feature>
<dbReference type="Proteomes" id="UP000219522">
    <property type="component" value="Unassembled WGS sequence"/>
</dbReference>
<accession>A0A7Z7N615</accession>
<proteinExistence type="inferred from homology"/>
<feature type="transmembrane region" description="Helical" evidence="6">
    <location>
        <begin position="110"/>
        <end position="131"/>
    </location>
</feature>
<dbReference type="GO" id="GO:0016020">
    <property type="term" value="C:membrane"/>
    <property type="evidence" value="ECO:0007669"/>
    <property type="project" value="UniProtKB-SubCell"/>
</dbReference>
<evidence type="ECO:0000256" key="3">
    <source>
        <dbReference type="ARBA" id="ARBA00022692"/>
    </source>
</evidence>
<evidence type="ECO:0000256" key="5">
    <source>
        <dbReference type="ARBA" id="ARBA00023136"/>
    </source>
</evidence>
<feature type="transmembrane region" description="Helical" evidence="6">
    <location>
        <begin position="251"/>
        <end position="270"/>
    </location>
</feature>
<evidence type="ECO:0000256" key="4">
    <source>
        <dbReference type="ARBA" id="ARBA00022989"/>
    </source>
</evidence>
<keyword evidence="4 6" id="KW-1133">Transmembrane helix</keyword>
<name>A0A7Z7N615_9BURK</name>
<gene>
    <name evidence="7" type="ORF">SAMN05446927_6098</name>
</gene>
<evidence type="ECO:0000256" key="2">
    <source>
        <dbReference type="ARBA" id="ARBA00009773"/>
    </source>
</evidence>
<keyword evidence="5 6" id="KW-0472">Membrane</keyword>
<evidence type="ECO:0000313" key="8">
    <source>
        <dbReference type="Proteomes" id="UP000219522"/>
    </source>
</evidence>
<dbReference type="EMBL" id="OCSU01000002">
    <property type="protein sequence ID" value="SOE82752.1"/>
    <property type="molecule type" value="Genomic_DNA"/>
</dbReference>
<feature type="transmembrane region" description="Helical" evidence="6">
    <location>
        <begin position="276"/>
        <end position="294"/>
    </location>
</feature>
<evidence type="ECO:0000256" key="6">
    <source>
        <dbReference type="SAM" id="Phobius"/>
    </source>
</evidence>
<comment type="similarity">
    <text evidence="2">Belongs to the autoinducer-2 exporter (AI-2E) (TC 2.A.86) family.</text>
</comment>
<sequence length="383" mass="42175">MSRILRVVAVINAVGVRRWEAVMAKRNEAPDERRVRDLPARPVRLTSDMSLPKLSAVEIGSYLVAFLAMYLVLQLKLLGGLLAGMLVYQLVHMIAPFIEKRMTSGRARLVAVVLLSAVIIGALTGATIATIEHFEHDVPSLQKLLDQLLTITSHARLRVPEWVGNYLPVDSEQMKDKATQLMHQHAEQLQQGGKEMARGFGHILIGMIIGAIIAVGAPKSTHRLPLSTALVTRVTRFSDAFRRIVFAQIKISAINAVFTAMYLLIALPIFHERLPLSKTLVLVTFIVGLLPVIGNLISNTIIVAISLSVSFGTAVASLAFLILIHKLEYFLNARIIGGQIEARAWELLLAMLAMEAAFGLPGVIAAPIFYAYIKRELIYLRLV</sequence>